<evidence type="ECO:0000313" key="2">
    <source>
        <dbReference type="Proteomes" id="UP000447434"/>
    </source>
</evidence>
<dbReference type="Proteomes" id="UP000447434">
    <property type="component" value="Chromosome 16"/>
</dbReference>
<sequence length="64" mass="7839">MRSNLIFINQIEVQLPSRVRKPNLCKNPNFSLRQPLYAVRRRYRRSPSRFETRWLPPSKKTKRL</sequence>
<keyword evidence="2" id="KW-1185">Reference proteome</keyword>
<proteinExistence type="predicted"/>
<accession>A0A6A4P7D9</accession>
<dbReference type="AlphaFoldDB" id="A0A6A4P7D9"/>
<comment type="caution">
    <text evidence="1">The sequence shown here is derived from an EMBL/GenBank/DDBJ whole genome shotgun (WGS) entry which is preliminary data.</text>
</comment>
<gene>
    <name evidence="1" type="ORF">Lalb_Chr16g0389831</name>
</gene>
<organism evidence="1 2">
    <name type="scientific">Lupinus albus</name>
    <name type="common">White lupine</name>
    <name type="synonym">Lupinus termis</name>
    <dbReference type="NCBI Taxonomy" id="3870"/>
    <lineage>
        <taxon>Eukaryota</taxon>
        <taxon>Viridiplantae</taxon>
        <taxon>Streptophyta</taxon>
        <taxon>Embryophyta</taxon>
        <taxon>Tracheophyta</taxon>
        <taxon>Spermatophyta</taxon>
        <taxon>Magnoliopsida</taxon>
        <taxon>eudicotyledons</taxon>
        <taxon>Gunneridae</taxon>
        <taxon>Pentapetalae</taxon>
        <taxon>rosids</taxon>
        <taxon>fabids</taxon>
        <taxon>Fabales</taxon>
        <taxon>Fabaceae</taxon>
        <taxon>Papilionoideae</taxon>
        <taxon>50 kb inversion clade</taxon>
        <taxon>genistoids sensu lato</taxon>
        <taxon>core genistoids</taxon>
        <taxon>Genisteae</taxon>
        <taxon>Lupinus</taxon>
    </lineage>
</organism>
<dbReference type="EMBL" id="WOCE01000016">
    <property type="protein sequence ID" value="KAE9597742.1"/>
    <property type="molecule type" value="Genomic_DNA"/>
</dbReference>
<protein>
    <submittedName>
        <fullName evidence="1">Uncharacterized protein</fullName>
    </submittedName>
</protein>
<reference evidence="2" key="1">
    <citation type="journal article" date="2020" name="Nat. Commun.">
        <title>Genome sequence of the cluster root forming white lupin.</title>
        <authorList>
            <person name="Hufnagel B."/>
            <person name="Marques A."/>
            <person name="Soriano A."/>
            <person name="Marques L."/>
            <person name="Divol F."/>
            <person name="Doumas P."/>
            <person name="Sallet E."/>
            <person name="Mancinotti D."/>
            <person name="Carrere S."/>
            <person name="Marande W."/>
            <person name="Arribat S."/>
            <person name="Keller J."/>
            <person name="Huneau C."/>
            <person name="Blein T."/>
            <person name="Aime D."/>
            <person name="Laguerre M."/>
            <person name="Taylor J."/>
            <person name="Schubert V."/>
            <person name="Nelson M."/>
            <person name="Geu-Flores F."/>
            <person name="Crespi M."/>
            <person name="Gallardo-Guerrero K."/>
            <person name="Delaux P.-M."/>
            <person name="Salse J."/>
            <person name="Berges H."/>
            <person name="Guyot R."/>
            <person name="Gouzy J."/>
            <person name="Peret B."/>
        </authorList>
    </citation>
    <scope>NUCLEOTIDE SEQUENCE [LARGE SCALE GENOMIC DNA]</scope>
    <source>
        <strain evidence="2">cv. Amiga</strain>
    </source>
</reference>
<evidence type="ECO:0000313" key="1">
    <source>
        <dbReference type="EMBL" id="KAE9597742.1"/>
    </source>
</evidence>
<name>A0A6A4P7D9_LUPAL</name>